<dbReference type="OrthoDB" id="8565731at2"/>
<keyword evidence="3" id="KW-1185">Reference proteome</keyword>
<dbReference type="RefSeq" id="WP_153232754.1">
    <property type="nucleotide sequence ID" value="NZ_WINI01000001.1"/>
</dbReference>
<name>A0A843YMZ5_9BURK</name>
<dbReference type="Proteomes" id="UP000451565">
    <property type="component" value="Unassembled WGS sequence"/>
</dbReference>
<protein>
    <recommendedName>
        <fullName evidence="4">Transmembrane protein</fullName>
    </recommendedName>
</protein>
<keyword evidence="1" id="KW-1133">Transmembrane helix</keyword>
<reference evidence="2 3" key="1">
    <citation type="submission" date="2019-10" db="EMBL/GenBank/DDBJ databases">
        <title>Glaciimonas soli sp. nov., a psychrophilic bacterium isolated from the forest soil of a high elevation mountain in Taiwan.</title>
        <authorList>
            <person name="Wang L.-T."/>
            <person name="Shieh W.Y."/>
        </authorList>
    </citation>
    <scope>NUCLEOTIDE SEQUENCE [LARGE SCALE GENOMIC DNA]</scope>
    <source>
        <strain evidence="2 3">GS1</strain>
    </source>
</reference>
<organism evidence="2 3">
    <name type="scientific">Glaciimonas soli</name>
    <dbReference type="NCBI Taxonomy" id="2590999"/>
    <lineage>
        <taxon>Bacteria</taxon>
        <taxon>Pseudomonadati</taxon>
        <taxon>Pseudomonadota</taxon>
        <taxon>Betaproteobacteria</taxon>
        <taxon>Burkholderiales</taxon>
        <taxon>Oxalobacteraceae</taxon>
        <taxon>Glaciimonas</taxon>
    </lineage>
</organism>
<gene>
    <name evidence="2" type="ORF">GEV47_00395</name>
</gene>
<proteinExistence type="predicted"/>
<evidence type="ECO:0000313" key="2">
    <source>
        <dbReference type="EMBL" id="MQQ99143.1"/>
    </source>
</evidence>
<dbReference type="EMBL" id="WINI01000001">
    <property type="protein sequence ID" value="MQQ99143.1"/>
    <property type="molecule type" value="Genomic_DNA"/>
</dbReference>
<accession>A0A843YMZ5</accession>
<feature type="transmembrane region" description="Helical" evidence="1">
    <location>
        <begin position="22"/>
        <end position="45"/>
    </location>
</feature>
<keyword evidence="1" id="KW-0812">Transmembrane</keyword>
<sequence>MYIIAIGWIYVVFMMSITESSAAAGVMTFLFYGVLPLAIVLYLMGTPQRKRNRQRAAEQRRLSIREEIKGETIDDRAKKILKNVDEDNLKN</sequence>
<evidence type="ECO:0008006" key="4">
    <source>
        <dbReference type="Google" id="ProtNLM"/>
    </source>
</evidence>
<keyword evidence="1" id="KW-0472">Membrane</keyword>
<evidence type="ECO:0000313" key="3">
    <source>
        <dbReference type="Proteomes" id="UP000451565"/>
    </source>
</evidence>
<dbReference type="AlphaFoldDB" id="A0A843YMZ5"/>
<comment type="caution">
    <text evidence="2">The sequence shown here is derived from an EMBL/GenBank/DDBJ whole genome shotgun (WGS) entry which is preliminary data.</text>
</comment>
<evidence type="ECO:0000256" key="1">
    <source>
        <dbReference type="SAM" id="Phobius"/>
    </source>
</evidence>